<feature type="compositionally biased region" description="Low complexity" evidence="1">
    <location>
        <begin position="39"/>
        <end position="49"/>
    </location>
</feature>
<accession>A0A9Q3FAT7</accession>
<dbReference type="Proteomes" id="UP000765509">
    <property type="component" value="Unassembled WGS sequence"/>
</dbReference>
<sequence length="74" mass="8189">MSHTLTYHSIQNGQLCHHHVVRGISPYAPAPAREDAHAHAYAPTPTHGHANAKQMHPQRTRGIVWWALPVSSAK</sequence>
<dbReference type="AlphaFoldDB" id="A0A9Q3FAT7"/>
<evidence type="ECO:0000313" key="2">
    <source>
        <dbReference type="EMBL" id="MBW0533571.1"/>
    </source>
</evidence>
<gene>
    <name evidence="2" type="ORF">O181_073286</name>
</gene>
<keyword evidence="3" id="KW-1185">Reference proteome</keyword>
<feature type="region of interest" description="Disordered" evidence="1">
    <location>
        <begin position="32"/>
        <end position="57"/>
    </location>
</feature>
<name>A0A9Q3FAT7_9BASI</name>
<dbReference type="EMBL" id="AVOT02038652">
    <property type="protein sequence ID" value="MBW0533571.1"/>
    <property type="molecule type" value="Genomic_DNA"/>
</dbReference>
<proteinExistence type="predicted"/>
<reference evidence="2" key="1">
    <citation type="submission" date="2021-03" db="EMBL/GenBank/DDBJ databases">
        <title>Draft genome sequence of rust myrtle Austropuccinia psidii MF-1, a brazilian biotype.</title>
        <authorList>
            <person name="Quecine M.C."/>
            <person name="Pachon D.M.R."/>
            <person name="Bonatelli M.L."/>
            <person name="Correr F.H."/>
            <person name="Franceschini L.M."/>
            <person name="Leite T.F."/>
            <person name="Margarido G.R.A."/>
            <person name="Almeida C.A."/>
            <person name="Ferrarezi J.A."/>
            <person name="Labate C.A."/>
        </authorList>
    </citation>
    <scope>NUCLEOTIDE SEQUENCE</scope>
    <source>
        <strain evidence="2">MF-1</strain>
    </source>
</reference>
<organism evidence="2 3">
    <name type="scientific">Austropuccinia psidii MF-1</name>
    <dbReference type="NCBI Taxonomy" id="1389203"/>
    <lineage>
        <taxon>Eukaryota</taxon>
        <taxon>Fungi</taxon>
        <taxon>Dikarya</taxon>
        <taxon>Basidiomycota</taxon>
        <taxon>Pucciniomycotina</taxon>
        <taxon>Pucciniomycetes</taxon>
        <taxon>Pucciniales</taxon>
        <taxon>Sphaerophragmiaceae</taxon>
        <taxon>Austropuccinia</taxon>
    </lineage>
</organism>
<evidence type="ECO:0000313" key="3">
    <source>
        <dbReference type="Proteomes" id="UP000765509"/>
    </source>
</evidence>
<evidence type="ECO:0000256" key="1">
    <source>
        <dbReference type="SAM" id="MobiDB-lite"/>
    </source>
</evidence>
<comment type="caution">
    <text evidence="2">The sequence shown here is derived from an EMBL/GenBank/DDBJ whole genome shotgun (WGS) entry which is preliminary data.</text>
</comment>
<protein>
    <submittedName>
        <fullName evidence="2">Uncharacterized protein</fullName>
    </submittedName>
</protein>